<evidence type="ECO:0000256" key="1">
    <source>
        <dbReference type="SAM" id="MobiDB-lite"/>
    </source>
</evidence>
<reference evidence="3 4" key="1">
    <citation type="submission" date="2016-10" db="EMBL/GenBank/DDBJ databases">
        <authorList>
            <person name="Varghese N."/>
            <person name="Submissions S."/>
        </authorList>
    </citation>
    <scope>NUCLEOTIDE SEQUENCE [LARGE SCALE GENOMIC DNA]</scope>
    <source>
        <strain evidence="3 4">DSM 26672</strain>
    </source>
</reference>
<name>A0ABY0P3S7_9HYPH</name>
<organism evidence="3 4">
    <name type="scientific">Bosea robiniae</name>
    <dbReference type="NCBI Taxonomy" id="1036780"/>
    <lineage>
        <taxon>Bacteria</taxon>
        <taxon>Pseudomonadati</taxon>
        <taxon>Pseudomonadota</taxon>
        <taxon>Alphaproteobacteria</taxon>
        <taxon>Hyphomicrobiales</taxon>
        <taxon>Boseaceae</taxon>
        <taxon>Bosea</taxon>
    </lineage>
</organism>
<evidence type="ECO:0000313" key="4">
    <source>
        <dbReference type="Proteomes" id="UP000199468"/>
    </source>
</evidence>
<feature type="signal peptide" evidence="2">
    <location>
        <begin position="1"/>
        <end position="23"/>
    </location>
</feature>
<gene>
    <name evidence="3" type="ORF">SAMN05421844_106163</name>
</gene>
<keyword evidence="4" id="KW-1185">Reference proteome</keyword>
<feature type="chain" id="PRO_5046642072" description="SRCR domain-containing protein" evidence="2">
    <location>
        <begin position="24"/>
        <end position="122"/>
    </location>
</feature>
<keyword evidence="2" id="KW-0732">Signal</keyword>
<proteinExistence type="predicted"/>
<feature type="compositionally biased region" description="Gly residues" evidence="1">
    <location>
        <begin position="25"/>
        <end position="46"/>
    </location>
</feature>
<accession>A0ABY0P3S7</accession>
<evidence type="ECO:0008006" key="5">
    <source>
        <dbReference type="Google" id="ProtNLM"/>
    </source>
</evidence>
<dbReference type="Proteomes" id="UP000199468">
    <property type="component" value="Unassembled WGS sequence"/>
</dbReference>
<evidence type="ECO:0000313" key="3">
    <source>
        <dbReference type="EMBL" id="SDG98100.1"/>
    </source>
</evidence>
<sequence>MPSKIKIVGLLFATLTLSTAAMAQQGGGGGGGGGGNGGGGQGGQGGDHNSVIAIRLQDHERLRVPGAGRARTAGTNCTTVACNERPGREPPPALASEGCGGDLRVAQDRRGRAVRQVCGFGS</sequence>
<dbReference type="EMBL" id="FNBZ01000006">
    <property type="protein sequence ID" value="SDG98100.1"/>
    <property type="molecule type" value="Genomic_DNA"/>
</dbReference>
<comment type="caution">
    <text evidence="3">The sequence shown here is derived from an EMBL/GenBank/DDBJ whole genome shotgun (WGS) entry which is preliminary data.</text>
</comment>
<feature type="region of interest" description="Disordered" evidence="1">
    <location>
        <begin position="22"/>
        <end position="48"/>
    </location>
</feature>
<evidence type="ECO:0000256" key="2">
    <source>
        <dbReference type="SAM" id="SignalP"/>
    </source>
</evidence>
<protein>
    <recommendedName>
        <fullName evidence="5">SRCR domain-containing protein</fullName>
    </recommendedName>
</protein>